<comment type="caution">
    <text evidence="2">The sequence shown here is derived from an EMBL/GenBank/DDBJ whole genome shotgun (WGS) entry which is preliminary data.</text>
</comment>
<reference evidence="2" key="1">
    <citation type="journal article" date="2020" name="mSystems">
        <title>Genome- and Community-Level Interaction Insights into Carbon Utilization and Element Cycling Functions of Hydrothermarchaeota in Hydrothermal Sediment.</title>
        <authorList>
            <person name="Zhou Z."/>
            <person name="Liu Y."/>
            <person name="Xu W."/>
            <person name="Pan J."/>
            <person name="Luo Z.H."/>
            <person name="Li M."/>
        </authorList>
    </citation>
    <scope>NUCLEOTIDE SEQUENCE [LARGE SCALE GENOMIC DNA]</scope>
    <source>
        <strain evidence="2">SpSt-102</strain>
    </source>
</reference>
<accession>A0A7C5Z5D2</accession>
<evidence type="ECO:0000256" key="1">
    <source>
        <dbReference type="SAM" id="Phobius"/>
    </source>
</evidence>
<keyword evidence="1" id="KW-1133">Transmembrane helix</keyword>
<keyword evidence="1" id="KW-0472">Membrane</keyword>
<evidence type="ECO:0000313" key="2">
    <source>
        <dbReference type="EMBL" id="HHS01254.1"/>
    </source>
</evidence>
<keyword evidence="1" id="KW-0812">Transmembrane</keyword>
<sequence length="169" mass="20055">MIKESFAYKLVLFMARYLKESRIYELVSKLFYFSRYSAVFELVRKKPKEDYIQQSLFLRSLSNFYSKIIKGIHRVLLSSKSLWTHSFLVCVVTQQIRFMTEKPAFFCIFYAFIFYTGFITGKIVKGGLSIKSLLLWAILLLLNFFCIQDAKRKFSKDSIIIKFFKDIFA</sequence>
<gene>
    <name evidence="2" type="ORF">ENL71_01755</name>
</gene>
<dbReference type="EMBL" id="DRUZ01000025">
    <property type="protein sequence ID" value="HHS01254.1"/>
    <property type="molecule type" value="Genomic_DNA"/>
</dbReference>
<protein>
    <submittedName>
        <fullName evidence="2">Uncharacterized protein</fullName>
    </submittedName>
</protein>
<feature type="transmembrane region" description="Helical" evidence="1">
    <location>
        <begin position="104"/>
        <end position="124"/>
    </location>
</feature>
<name>A0A7C5Z5D2_9FIRM</name>
<feature type="transmembrane region" description="Helical" evidence="1">
    <location>
        <begin position="130"/>
        <end position="147"/>
    </location>
</feature>
<dbReference type="AlphaFoldDB" id="A0A7C5Z5D2"/>
<organism evidence="2">
    <name type="scientific">Caldicellulosiruptor owensensis</name>
    <dbReference type="NCBI Taxonomy" id="55205"/>
    <lineage>
        <taxon>Bacteria</taxon>
        <taxon>Bacillati</taxon>
        <taxon>Bacillota</taxon>
        <taxon>Bacillota incertae sedis</taxon>
        <taxon>Caldicellulosiruptorales</taxon>
        <taxon>Caldicellulosiruptoraceae</taxon>
        <taxon>Caldicellulosiruptor</taxon>
    </lineage>
</organism>
<proteinExistence type="predicted"/>